<dbReference type="Proteomes" id="UP000594638">
    <property type="component" value="Unassembled WGS sequence"/>
</dbReference>
<organism evidence="5 6">
    <name type="scientific">Olea europaea subsp. europaea</name>
    <dbReference type="NCBI Taxonomy" id="158383"/>
    <lineage>
        <taxon>Eukaryota</taxon>
        <taxon>Viridiplantae</taxon>
        <taxon>Streptophyta</taxon>
        <taxon>Embryophyta</taxon>
        <taxon>Tracheophyta</taxon>
        <taxon>Spermatophyta</taxon>
        <taxon>Magnoliopsida</taxon>
        <taxon>eudicotyledons</taxon>
        <taxon>Gunneridae</taxon>
        <taxon>Pentapetalae</taxon>
        <taxon>asterids</taxon>
        <taxon>lamiids</taxon>
        <taxon>Lamiales</taxon>
        <taxon>Oleaceae</taxon>
        <taxon>Oleeae</taxon>
        <taxon>Olea</taxon>
    </lineage>
</organism>
<dbReference type="EMBL" id="CACTIH010000334">
    <property type="protein sequence ID" value="CAA2959595.1"/>
    <property type="molecule type" value="Genomic_DNA"/>
</dbReference>
<gene>
    <name evidence="5" type="ORF">OLEA9_A026349</name>
</gene>
<evidence type="ECO:0000313" key="6">
    <source>
        <dbReference type="Proteomes" id="UP000594638"/>
    </source>
</evidence>
<dbReference type="AlphaFoldDB" id="A0A8S0PZY1"/>
<evidence type="ECO:0000313" key="5">
    <source>
        <dbReference type="EMBL" id="CAA2959595.1"/>
    </source>
</evidence>
<protein>
    <submittedName>
        <fullName evidence="5">Mitochondrial carrier c1-like</fullName>
    </submittedName>
</protein>
<reference evidence="5 6" key="1">
    <citation type="submission" date="2019-12" db="EMBL/GenBank/DDBJ databases">
        <authorList>
            <person name="Alioto T."/>
            <person name="Alioto T."/>
            <person name="Gomez Garrido J."/>
        </authorList>
    </citation>
    <scope>NUCLEOTIDE SEQUENCE [LARGE SCALE GENOMIC DNA]</scope>
</reference>
<accession>A0A8S0PZY1</accession>
<dbReference type="OrthoDB" id="270584at2759"/>
<comment type="subcellular location">
    <subcellularLocation>
        <location evidence="1">Membrane</location>
    </subcellularLocation>
</comment>
<evidence type="ECO:0000256" key="2">
    <source>
        <dbReference type="ARBA" id="ARBA00022692"/>
    </source>
</evidence>
<comment type="caution">
    <text evidence="5">The sequence shown here is derived from an EMBL/GenBank/DDBJ whole genome shotgun (WGS) entry which is preliminary data.</text>
</comment>
<dbReference type="GO" id="GO:0016020">
    <property type="term" value="C:membrane"/>
    <property type="evidence" value="ECO:0007669"/>
    <property type="project" value="UniProtKB-SubCell"/>
</dbReference>
<evidence type="ECO:0000256" key="1">
    <source>
        <dbReference type="ARBA" id="ARBA00004370"/>
    </source>
</evidence>
<dbReference type="InterPro" id="IPR023395">
    <property type="entry name" value="MCP_dom_sf"/>
</dbReference>
<keyword evidence="6" id="KW-1185">Reference proteome</keyword>
<keyword evidence="4" id="KW-1133">Transmembrane helix</keyword>
<keyword evidence="3 4" id="KW-0472">Membrane</keyword>
<dbReference type="Gramene" id="OE9A026349T1">
    <property type="protein sequence ID" value="OE9A026349C1"/>
    <property type="gene ID" value="OE9A026349"/>
</dbReference>
<evidence type="ECO:0000256" key="3">
    <source>
        <dbReference type="ARBA" id="ARBA00023136"/>
    </source>
</evidence>
<dbReference type="SUPFAM" id="SSF103506">
    <property type="entry name" value="Mitochondrial carrier"/>
    <property type="match status" value="1"/>
</dbReference>
<evidence type="ECO:0000256" key="4">
    <source>
        <dbReference type="SAM" id="Phobius"/>
    </source>
</evidence>
<keyword evidence="2 4" id="KW-0812">Transmembrane</keyword>
<feature type="transmembrane region" description="Helical" evidence="4">
    <location>
        <begin position="6"/>
        <end position="33"/>
    </location>
</feature>
<sequence>MERWPVAVGELSLLCAVLMCFNGPTLVGILPYARLRFYIGKEPKRHVPEEHQQSILMHLSGGALGLTFTYPADVVRRQMQVLTLS</sequence>
<proteinExistence type="predicted"/>
<name>A0A8S0PZY1_OLEEU</name>
<dbReference type="Gene3D" id="1.50.40.10">
    <property type="entry name" value="Mitochondrial carrier domain"/>
    <property type="match status" value="1"/>
</dbReference>